<keyword evidence="6" id="KW-0788">Thiol protease</keyword>
<keyword evidence="5" id="KW-0378">Hydrolase</keyword>
<dbReference type="GO" id="GO:0006508">
    <property type="term" value="P:proteolysis"/>
    <property type="evidence" value="ECO:0007669"/>
    <property type="project" value="UniProtKB-KW"/>
</dbReference>
<evidence type="ECO:0000256" key="5">
    <source>
        <dbReference type="ARBA" id="ARBA00022801"/>
    </source>
</evidence>
<evidence type="ECO:0000259" key="8">
    <source>
        <dbReference type="Pfam" id="PF12340"/>
    </source>
</evidence>
<comment type="catalytic activity">
    <reaction evidence="1">
        <text>Thiol-dependent hydrolysis of ester, thioester, amide, peptide and isopeptide bonds formed by the C-terminal Gly of ubiquitin (a 76-residue protein attached to proteins as an intracellular targeting signal).</text>
        <dbReference type="EC" id="3.4.19.12"/>
    </reaction>
</comment>
<dbReference type="PANTHER" id="PTHR13367:SF33">
    <property type="entry name" value="P-LOOP CONTAINING NUCLEOSIDE TRIPHOSPHATE HYDROLASE PROTEIN"/>
    <property type="match status" value="1"/>
</dbReference>
<dbReference type="InterPro" id="IPR051346">
    <property type="entry name" value="OTU_Deubiquitinase"/>
</dbReference>
<accession>A0A1E1MUS2</accession>
<dbReference type="EC" id="3.4.19.12" evidence="2"/>
<feature type="domain" description="DUF3638" evidence="8">
    <location>
        <begin position="860"/>
        <end position="912"/>
    </location>
</feature>
<evidence type="ECO:0000256" key="6">
    <source>
        <dbReference type="ARBA" id="ARBA00022807"/>
    </source>
</evidence>
<evidence type="ECO:0000256" key="3">
    <source>
        <dbReference type="ARBA" id="ARBA00022670"/>
    </source>
</evidence>
<dbReference type="AlphaFoldDB" id="A0A1E1MUS2"/>
<dbReference type="Proteomes" id="UP000177625">
    <property type="component" value="Unassembled WGS sequence"/>
</dbReference>
<evidence type="ECO:0000256" key="4">
    <source>
        <dbReference type="ARBA" id="ARBA00022786"/>
    </source>
</evidence>
<dbReference type="GO" id="GO:0004843">
    <property type="term" value="F:cysteine-type deubiquitinase activity"/>
    <property type="evidence" value="ECO:0007669"/>
    <property type="project" value="UniProtKB-EC"/>
</dbReference>
<name>A0A1E1MUS2_RHYSE</name>
<evidence type="ECO:0000313" key="9">
    <source>
        <dbReference type="EMBL" id="CZT52840.1"/>
    </source>
</evidence>
<proteinExistence type="predicted"/>
<keyword evidence="4" id="KW-0833">Ubl conjugation pathway</keyword>
<gene>
    <name evidence="9" type="ORF">RSE6_14221</name>
</gene>
<dbReference type="Pfam" id="PF12340">
    <property type="entry name" value="DUF3638"/>
    <property type="match status" value="1"/>
</dbReference>
<feature type="region of interest" description="Disordered" evidence="7">
    <location>
        <begin position="360"/>
        <end position="380"/>
    </location>
</feature>
<evidence type="ECO:0000313" key="10">
    <source>
        <dbReference type="Proteomes" id="UP000177625"/>
    </source>
</evidence>
<evidence type="ECO:0000256" key="1">
    <source>
        <dbReference type="ARBA" id="ARBA00000707"/>
    </source>
</evidence>
<evidence type="ECO:0000256" key="2">
    <source>
        <dbReference type="ARBA" id="ARBA00012759"/>
    </source>
</evidence>
<sequence length="924" mass="104487">MLARDMKMARRLRFNIIRSIESNSNRLGDAINQTWSAPTNSAERTFSPWKFLSAPYEEWVTSIFSCNINGYSISQEVHYDFVEGHLLVDGSPLARLPLNIRESEEVKELFGNQHLLTVPSNVPELRHLELSFFVNRNSLLQCQELHTEIDPNQDCGTLYGFQSAIVLRDVDNIDRRSIITALGQLTYKRHGIHVLVRASSSNDYARFGIDDVMGRLSCPPEPRLLYTKAQIHAYTSFILPDPLTGRTGTEEALHTLCSGYSQPWKPLPQGVMSILKAIECLSPIRVFYPRDKKRLQTVTWDQRLSTTIQHESYGPLVRGILAKSNRLQAFNTAHGDAPTQLDADEVSDLQKRAEIRRRLYERENSDLPSPAQGEDSVYTSRDREFSLSQATNVYRIAKLLIKQPFSIHQTSNLSAILQRWSLIGGVPHLQGRGLDTASGSLHDLIEGHVGEQWGSLIDSCRRTGADNSYTLMFRLGMLSFAEKPEMEAIESLTAFASLGELKEITPPYGSSFSRFKLLEAPTVESLVCLLAEDFPLVKTFTRKRKVERDPVTQAARDRCQVEGRGLAEVLLRQWPCLEPSCEHLESDIIDVKLAMEKILPEWQRLYGNLNLSRYAIAAQELLGQHHGPKDVSKPQGWDRNVVVSSAAYRGTVVPSLSKELLLRCGSSLMNSLSLYATSIIENGLQNGNLHEKIVTNSKLPTGPSETKELDRILNNLSKSQDVLRQQYFNDLKKSLVALENVTSRFKAQTTTPTVFFIQDEIKKARSSLTSAIEQIMNALSAAEDRFKWLQLGNLWPLLTSATMLEQLRSSSQLKFGKCMQESLVLCGVLMTKLQRLLRIRHAQLKNDQAKLLEEIRNIGHTNWNPLDFVDWLLLEIDCDLLIREEQIEVAHAIISPSSRSNSVLQMNMGKGQLQIFFLQCQTRQ</sequence>
<protein>
    <recommendedName>
        <fullName evidence="2">ubiquitinyl hydrolase 1</fullName>
        <ecNumber evidence="2">3.4.19.12</ecNumber>
    </recommendedName>
</protein>
<dbReference type="EMBL" id="FJVC01000643">
    <property type="protein sequence ID" value="CZT52840.1"/>
    <property type="molecule type" value="Genomic_DNA"/>
</dbReference>
<evidence type="ECO:0000256" key="7">
    <source>
        <dbReference type="SAM" id="MobiDB-lite"/>
    </source>
</evidence>
<dbReference type="InterPro" id="IPR022099">
    <property type="entry name" value="DUF3638"/>
</dbReference>
<keyword evidence="10" id="KW-1185">Reference proteome</keyword>
<dbReference type="PANTHER" id="PTHR13367">
    <property type="entry name" value="UBIQUITIN THIOESTERASE"/>
    <property type="match status" value="1"/>
</dbReference>
<reference evidence="10" key="1">
    <citation type="submission" date="2016-03" db="EMBL/GenBank/DDBJ databases">
        <authorList>
            <person name="Guldener U."/>
        </authorList>
    </citation>
    <scope>NUCLEOTIDE SEQUENCE [LARGE SCALE GENOMIC DNA]</scope>
</reference>
<keyword evidence="3" id="KW-0645">Protease</keyword>
<organism evidence="9 10">
    <name type="scientific">Rhynchosporium secalis</name>
    <name type="common">Barley scald fungus</name>
    <dbReference type="NCBI Taxonomy" id="38038"/>
    <lineage>
        <taxon>Eukaryota</taxon>
        <taxon>Fungi</taxon>
        <taxon>Dikarya</taxon>
        <taxon>Ascomycota</taxon>
        <taxon>Pezizomycotina</taxon>
        <taxon>Leotiomycetes</taxon>
        <taxon>Helotiales</taxon>
        <taxon>Ploettnerulaceae</taxon>
        <taxon>Rhynchosporium</taxon>
    </lineage>
</organism>